<reference evidence="1 3" key="2">
    <citation type="journal article" date="2013" name="Nature">
        <title>Insights into bilaterian evolution from three spiralian genomes.</title>
        <authorList>
            <person name="Simakov O."/>
            <person name="Marletaz F."/>
            <person name="Cho S.J."/>
            <person name="Edsinger-Gonzales E."/>
            <person name="Havlak P."/>
            <person name="Hellsten U."/>
            <person name="Kuo D.H."/>
            <person name="Larsson T."/>
            <person name="Lv J."/>
            <person name="Arendt D."/>
            <person name="Savage R."/>
            <person name="Osoegawa K."/>
            <person name="de Jong P."/>
            <person name="Grimwood J."/>
            <person name="Chapman J.A."/>
            <person name="Shapiro H."/>
            <person name="Aerts A."/>
            <person name="Otillar R.P."/>
            <person name="Terry A.Y."/>
            <person name="Boore J.L."/>
            <person name="Grigoriev I.V."/>
            <person name="Lindberg D.R."/>
            <person name="Seaver E.C."/>
            <person name="Weisblat D.A."/>
            <person name="Putnam N.H."/>
            <person name="Rokhsar D.S."/>
        </authorList>
    </citation>
    <scope>NUCLEOTIDE SEQUENCE</scope>
    <source>
        <strain evidence="1 3">I ESC-2004</strain>
    </source>
</reference>
<dbReference type="AlphaFoldDB" id="R7UP02"/>
<keyword evidence="3" id="KW-1185">Reference proteome</keyword>
<reference evidence="2" key="3">
    <citation type="submission" date="2015-06" db="UniProtKB">
        <authorList>
            <consortium name="EnsemblMetazoa"/>
        </authorList>
    </citation>
    <scope>IDENTIFICATION</scope>
</reference>
<evidence type="ECO:0000313" key="2">
    <source>
        <dbReference type="EnsemblMetazoa" id="CapteP190207"/>
    </source>
</evidence>
<dbReference type="EMBL" id="KB299569">
    <property type="protein sequence ID" value="ELU07843.1"/>
    <property type="molecule type" value="Genomic_DNA"/>
</dbReference>
<gene>
    <name evidence="1" type="ORF">CAPTEDRAFT_190207</name>
</gene>
<accession>R7UP02</accession>
<evidence type="ECO:0000313" key="3">
    <source>
        <dbReference type="Proteomes" id="UP000014760"/>
    </source>
</evidence>
<dbReference type="EnsemblMetazoa" id="CapteT190207">
    <property type="protein sequence ID" value="CapteP190207"/>
    <property type="gene ID" value="CapteG190207"/>
</dbReference>
<name>R7UP02_CAPTE</name>
<reference evidence="3" key="1">
    <citation type="submission" date="2012-12" db="EMBL/GenBank/DDBJ databases">
        <authorList>
            <person name="Hellsten U."/>
            <person name="Grimwood J."/>
            <person name="Chapman J.A."/>
            <person name="Shapiro H."/>
            <person name="Aerts A."/>
            <person name="Otillar R.P."/>
            <person name="Terry A.Y."/>
            <person name="Boore J.L."/>
            <person name="Simakov O."/>
            <person name="Marletaz F."/>
            <person name="Cho S.-J."/>
            <person name="Edsinger-Gonzales E."/>
            <person name="Havlak P."/>
            <person name="Kuo D.-H."/>
            <person name="Larsson T."/>
            <person name="Lv J."/>
            <person name="Arendt D."/>
            <person name="Savage R."/>
            <person name="Osoegawa K."/>
            <person name="de Jong P."/>
            <person name="Lindberg D.R."/>
            <person name="Seaver E.C."/>
            <person name="Weisblat D.A."/>
            <person name="Putnam N.H."/>
            <person name="Grigoriev I.V."/>
            <person name="Rokhsar D.S."/>
        </authorList>
    </citation>
    <scope>NUCLEOTIDE SEQUENCE</scope>
    <source>
        <strain evidence="3">I ESC-2004</strain>
    </source>
</reference>
<protein>
    <submittedName>
        <fullName evidence="1 2">Uncharacterized protein</fullName>
    </submittedName>
</protein>
<proteinExistence type="predicted"/>
<dbReference type="Proteomes" id="UP000014760">
    <property type="component" value="Unassembled WGS sequence"/>
</dbReference>
<dbReference type="HOGENOM" id="CLU_734137_0_0_1"/>
<dbReference type="EMBL" id="AMQN01022069">
    <property type="status" value="NOT_ANNOTATED_CDS"/>
    <property type="molecule type" value="Genomic_DNA"/>
</dbReference>
<organism evidence="1">
    <name type="scientific">Capitella teleta</name>
    <name type="common">Polychaete worm</name>
    <dbReference type="NCBI Taxonomy" id="283909"/>
    <lineage>
        <taxon>Eukaryota</taxon>
        <taxon>Metazoa</taxon>
        <taxon>Spiralia</taxon>
        <taxon>Lophotrochozoa</taxon>
        <taxon>Annelida</taxon>
        <taxon>Polychaeta</taxon>
        <taxon>Sedentaria</taxon>
        <taxon>Scolecida</taxon>
        <taxon>Capitellidae</taxon>
        <taxon>Capitella</taxon>
    </lineage>
</organism>
<evidence type="ECO:0000313" key="1">
    <source>
        <dbReference type="EMBL" id="ELU07843.1"/>
    </source>
</evidence>
<dbReference type="EMBL" id="AMQN01022070">
    <property type="status" value="NOT_ANNOTATED_CDS"/>
    <property type="molecule type" value="Genomic_DNA"/>
</dbReference>
<sequence length="377" mass="41375">MDASNDVDRLEEDVSVNNRCQLQCPHCLISTIDLAQHALTKHSEIYASRSEAAVMVKERKAIARALGENIIVRKSELMAHFGDIPSDMASKVLAAFSAFNHEIDDDCVWPIDCEDVAGPSKPVDDAMYRESMGDIEIVSESEKEEPDFEVNEHDAFNLRNNAPRGREFVSQIKTLSPIGAGPQIATHPIDAVVQVVTQPIDAGRQIATHPIDAVVQVVTQPIDAGPQIATHPIDTKPTMDASNDVDRLVEDVSVYNRWRLQCPHCPISAIDLAQHALTKHSEIYASRSEAAVMVKERKAIARALANIIVRKSELMAHFGDIPSDMASKVLAAFSAFNHEIDDDCVWPIDCEDVAGPSKPVDDAMVLASDEKETELTL</sequence>